<reference evidence="1" key="2">
    <citation type="journal article" date="2023" name="BMC Genomics">
        <title>Pest status, molecular evolution, and epigenetic factors derived from the genome assembly of Frankliniella fusca, a thysanopteran phytovirus vector.</title>
        <authorList>
            <person name="Catto M.A."/>
            <person name="Labadie P.E."/>
            <person name="Jacobson A.L."/>
            <person name="Kennedy G.G."/>
            <person name="Srinivasan R."/>
            <person name="Hunt B.G."/>
        </authorList>
    </citation>
    <scope>NUCLEOTIDE SEQUENCE</scope>
    <source>
        <strain evidence="1">PL_HMW_Pooled</strain>
    </source>
</reference>
<keyword evidence="2" id="KW-1185">Reference proteome</keyword>
<reference evidence="1" key="1">
    <citation type="submission" date="2021-07" db="EMBL/GenBank/DDBJ databases">
        <authorList>
            <person name="Catto M.A."/>
            <person name="Jacobson A."/>
            <person name="Kennedy G."/>
            <person name="Labadie P."/>
            <person name="Hunt B.G."/>
            <person name="Srinivasan R."/>
        </authorList>
    </citation>
    <scope>NUCLEOTIDE SEQUENCE</scope>
    <source>
        <strain evidence="1">PL_HMW_Pooled</strain>
        <tissue evidence="1">Head</tissue>
    </source>
</reference>
<protein>
    <submittedName>
        <fullName evidence="1">Phenylalanine-4-hydroxylase</fullName>
    </submittedName>
</protein>
<sequence length="109" mass="12778">TVLALQPHQRPKYHKTSCWATFHGFCVILGHTGPKFRVSLYLLPLRRYSYIEEPNIIKQHVSFHGFCVILRSRRPNFRPFRYISYRFGATATSKTQVSEIVMLGILSFF</sequence>
<dbReference type="AlphaFoldDB" id="A0AAE1HB88"/>
<organism evidence="1 2">
    <name type="scientific">Frankliniella fusca</name>
    <dbReference type="NCBI Taxonomy" id="407009"/>
    <lineage>
        <taxon>Eukaryota</taxon>
        <taxon>Metazoa</taxon>
        <taxon>Ecdysozoa</taxon>
        <taxon>Arthropoda</taxon>
        <taxon>Hexapoda</taxon>
        <taxon>Insecta</taxon>
        <taxon>Pterygota</taxon>
        <taxon>Neoptera</taxon>
        <taxon>Paraneoptera</taxon>
        <taxon>Thysanoptera</taxon>
        <taxon>Terebrantia</taxon>
        <taxon>Thripoidea</taxon>
        <taxon>Thripidae</taxon>
        <taxon>Frankliniella</taxon>
    </lineage>
</organism>
<dbReference type="Proteomes" id="UP001219518">
    <property type="component" value="Unassembled WGS sequence"/>
</dbReference>
<evidence type="ECO:0000313" key="2">
    <source>
        <dbReference type="Proteomes" id="UP001219518"/>
    </source>
</evidence>
<comment type="caution">
    <text evidence="1">The sequence shown here is derived from an EMBL/GenBank/DDBJ whole genome shotgun (WGS) entry which is preliminary data.</text>
</comment>
<proteinExistence type="predicted"/>
<gene>
    <name evidence="1" type="ORF">KUF71_007273</name>
</gene>
<feature type="non-terminal residue" evidence="1">
    <location>
        <position position="1"/>
    </location>
</feature>
<accession>A0AAE1HB88</accession>
<name>A0AAE1HB88_9NEOP</name>
<evidence type="ECO:0000313" key="1">
    <source>
        <dbReference type="EMBL" id="KAK3917828.1"/>
    </source>
</evidence>
<dbReference type="EMBL" id="JAHWGI010000789">
    <property type="protein sequence ID" value="KAK3917828.1"/>
    <property type="molecule type" value="Genomic_DNA"/>
</dbReference>